<evidence type="ECO:0000313" key="2">
    <source>
        <dbReference type="EMBL" id="OUR79306.1"/>
    </source>
</evidence>
<dbReference type="Proteomes" id="UP000243053">
    <property type="component" value="Unassembled WGS sequence"/>
</dbReference>
<keyword evidence="1" id="KW-0472">Membrane</keyword>
<reference evidence="3" key="1">
    <citation type="journal article" date="2017" name="Proc. Natl. Acad. Sci. U.S.A.">
        <title>Simulation of Deepwater Horizon oil plume reveals substrate specialization within a complex community of hydrocarbon degraders.</title>
        <authorList>
            <person name="Hu P."/>
            <person name="Dubinsky E.A."/>
            <person name="Probst A.J."/>
            <person name="Wang J."/>
            <person name="Sieber C.M.K."/>
            <person name="Tom L.M."/>
            <person name="Gardinali P."/>
            <person name="Banfield J.F."/>
            <person name="Atlas R.M."/>
            <person name="Andersen G.L."/>
        </authorList>
    </citation>
    <scope>NUCLEOTIDE SEQUENCE [LARGE SCALE GENOMIC DNA]</scope>
</reference>
<gene>
    <name evidence="2" type="ORF">A9Q75_12450</name>
</gene>
<keyword evidence="1" id="KW-1133">Transmembrane helix</keyword>
<dbReference type="EMBL" id="MAAF01000073">
    <property type="protein sequence ID" value="OUR79306.1"/>
    <property type="molecule type" value="Genomic_DNA"/>
</dbReference>
<evidence type="ECO:0000313" key="3">
    <source>
        <dbReference type="Proteomes" id="UP000243053"/>
    </source>
</evidence>
<sequence>MSNAWRSSQFDSQEQEPLGPLANLIDIMLVFSCGLIAALVALSPELEQHFQVNQQEPLVNEELSANNEPSAKIQPVDSIGKELTSTPEALKNKLQSQEGYQSMGQVYRDPETGKLILISNEK</sequence>
<feature type="transmembrane region" description="Helical" evidence="1">
    <location>
        <begin position="20"/>
        <end position="42"/>
    </location>
</feature>
<dbReference type="InterPro" id="IPR018676">
    <property type="entry name" value="DUF2149"/>
</dbReference>
<dbReference type="AlphaFoldDB" id="A0A1Y5ECX6"/>
<keyword evidence="1" id="KW-0812">Transmembrane</keyword>
<name>A0A1Y5ECX6_COLPS</name>
<organism evidence="2 3">
    <name type="scientific">Colwellia psychrerythraea</name>
    <name type="common">Vibrio psychroerythus</name>
    <dbReference type="NCBI Taxonomy" id="28229"/>
    <lineage>
        <taxon>Bacteria</taxon>
        <taxon>Pseudomonadati</taxon>
        <taxon>Pseudomonadota</taxon>
        <taxon>Gammaproteobacteria</taxon>
        <taxon>Alteromonadales</taxon>
        <taxon>Colwelliaceae</taxon>
        <taxon>Colwellia</taxon>
    </lineage>
</organism>
<protein>
    <recommendedName>
        <fullName evidence="4">DUF2149 domain-containing protein</fullName>
    </recommendedName>
</protein>
<proteinExistence type="predicted"/>
<evidence type="ECO:0000256" key="1">
    <source>
        <dbReference type="SAM" id="Phobius"/>
    </source>
</evidence>
<dbReference type="Pfam" id="PF09919">
    <property type="entry name" value="DUF2149"/>
    <property type="match status" value="1"/>
</dbReference>
<comment type="caution">
    <text evidence="2">The sequence shown here is derived from an EMBL/GenBank/DDBJ whole genome shotgun (WGS) entry which is preliminary data.</text>
</comment>
<accession>A0A1Y5ECX6</accession>
<evidence type="ECO:0008006" key="4">
    <source>
        <dbReference type="Google" id="ProtNLM"/>
    </source>
</evidence>